<organism evidence="7 8">
    <name type="scientific">Winogradskyella endarachnes</name>
    <dbReference type="NCBI Taxonomy" id="2681965"/>
    <lineage>
        <taxon>Bacteria</taxon>
        <taxon>Pseudomonadati</taxon>
        <taxon>Bacteroidota</taxon>
        <taxon>Flavobacteriia</taxon>
        <taxon>Flavobacteriales</taxon>
        <taxon>Flavobacteriaceae</taxon>
        <taxon>Winogradskyella</taxon>
    </lineage>
</organism>
<dbReference type="InterPro" id="IPR039697">
    <property type="entry name" value="Alcohol_dehydrogenase_Fe"/>
</dbReference>
<dbReference type="Gene3D" id="3.40.50.1970">
    <property type="match status" value="1"/>
</dbReference>
<dbReference type="InterPro" id="IPR056798">
    <property type="entry name" value="ADH_Fe_C"/>
</dbReference>
<reference evidence="7 8" key="1">
    <citation type="submission" date="2019-12" db="EMBL/GenBank/DDBJ databases">
        <authorList>
            <person name="Li J."/>
        </authorList>
    </citation>
    <scope>NUCLEOTIDE SEQUENCE [LARGE SCALE GENOMIC DNA]</scope>
    <source>
        <strain evidence="7 8">HL2-2</strain>
    </source>
</reference>
<dbReference type="Pfam" id="PF25137">
    <property type="entry name" value="ADH_Fe_C"/>
    <property type="match status" value="1"/>
</dbReference>
<name>A0A6L6U6X8_9FLAO</name>
<dbReference type="AlphaFoldDB" id="A0A6L6U6X8"/>
<evidence type="ECO:0000259" key="6">
    <source>
        <dbReference type="Pfam" id="PF25137"/>
    </source>
</evidence>
<dbReference type="PROSITE" id="PS00913">
    <property type="entry name" value="ADH_IRON_1"/>
    <property type="match status" value="1"/>
</dbReference>
<dbReference type="InterPro" id="IPR018211">
    <property type="entry name" value="ADH_Fe_CS"/>
</dbReference>
<dbReference type="Gene3D" id="1.20.1090.10">
    <property type="entry name" value="Dehydroquinate synthase-like - alpha domain"/>
    <property type="match status" value="1"/>
</dbReference>
<comment type="caution">
    <text evidence="7">The sequence shown here is derived from an EMBL/GenBank/DDBJ whole genome shotgun (WGS) entry which is preliminary data.</text>
</comment>
<dbReference type="EMBL" id="WOWS01000002">
    <property type="protein sequence ID" value="MUU78020.1"/>
    <property type="molecule type" value="Genomic_DNA"/>
</dbReference>
<dbReference type="PANTHER" id="PTHR11496">
    <property type="entry name" value="ALCOHOL DEHYDROGENASE"/>
    <property type="match status" value="1"/>
</dbReference>
<keyword evidence="3" id="KW-0560">Oxidoreductase</keyword>
<keyword evidence="8" id="KW-1185">Reference proteome</keyword>
<protein>
    <submittedName>
        <fullName evidence="7">Iron-containing alcohol dehydrogenase</fullName>
    </submittedName>
</protein>
<dbReference type="GO" id="GO:0046872">
    <property type="term" value="F:metal ion binding"/>
    <property type="evidence" value="ECO:0007669"/>
    <property type="project" value="InterPro"/>
</dbReference>
<evidence type="ECO:0000256" key="4">
    <source>
        <dbReference type="ARBA" id="ARBA00023027"/>
    </source>
</evidence>
<accession>A0A6L6U6X8</accession>
<evidence type="ECO:0000313" key="8">
    <source>
        <dbReference type="Proteomes" id="UP000478208"/>
    </source>
</evidence>
<dbReference type="InterPro" id="IPR001670">
    <property type="entry name" value="ADH_Fe/GldA"/>
</dbReference>
<comment type="cofactor">
    <cofactor evidence="1">
        <name>Fe cation</name>
        <dbReference type="ChEBI" id="CHEBI:24875"/>
    </cofactor>
</comment>
<dbReference type="GO" id="GO:0004022">
    <property type="term" value="F:alcohol dehydrogenase (NAD+) activity"/>
    <property type="evidence" value="ECO:0007669"/>
    <property type="project" value="TreeGrafter"/>
</dbReference>
<evidence type="ECO:0000256" key="2">
    <source>
        <dbReference type="ARBA" id="ARBA00007358"/>
    </source>
</evidence>
<comment type="similarity">
    <text evidence="2">Belongs to the iron-containing alcohol dehydrogenase family.</text>
</comment>
<dbReference type="RefSeq" id="WP_157362919.1">
    <property type="nucleotide sequence ID" value="NZ_WOWS01000002.1"/>
</dbReference>
<evidence type="ECO:0000313" key="7">
    <source>
        <dbReference type="EMBL" id="MUU78020.1"/>
    </source>
</evidence>
<gene>
    <name evidence="7" type="ORF">GN138_06155</name>
</gene>
<keyword evidence="4" id="KW-0520">NAD</keyword>
<feature type="domain" description="Fe-containing alcohol dehydrogenase-like C-terminal" evidence="6">
    <location>
        <begin position="189"/>
        <end position="376"/>
    </location>
</feature>
<proteinExistence type="inferred from homology"/>
<evidence type="ECO:0000256" key="1">
    <source>
        <dbReference type="ARBA" id="ARBA00001962"/>
    </source>
</evidence>
<sequence>MWEPQGIYSKFLLKQPTILFGDNAIMGLKTYASSRVVVIHGSSLSDDYKQSVLKAMSAFEVSFIKKTWEGEPTLATLNPTIKKVEDCKPDLIIAIGGGSVIDGAKMVRTYYEFPFFNVNETSFSMLNWKTTLVAIPTTIGSGAEISSASVMYNDKEKTKEFVVSHQFIPEIIVLEASLIKNAPKKILLSSMVDALSHAVEGYMSKIDNLLVDSYAEKAIQIISQYHEVISKDIDEHYLNKLQLASLFAGLVQNHCIVGATHALAHQMSAFGLSHSNAIALFLPSVIKRNIKDTNANKRFNQLAKHSGFSDGKELLNFIETFIKGFDLSEELNVLKEHKEEILANDAFFQQALNDKGGQGNPVAMDKEFLKDIFKEASL</sequence>
<feature type="domain" description="Alcohol dehydrogenase iron-type/glycerol dehydrogenase GldA" evidence="5">
    <location>
        <begin position="17"/>
        <end position="175"/>
    </location>
</feature>
<dbReference type="PANTHER" id="PTHR11496:SF102">
    <property type="entry name" value="ALCOHOL DEHYDROGENASE 4"/>
    <property type="match status" value="1"/>
</dbReference>
<dbReference type="Proteomes" id="UP000478208">
    <property type="component" value="Unassembled WGS sequence"/>
</dbReference>
<evidence type="ECO:0000256" key="3">
    <source>
        <dbReference type="ARBA" id="ARBA00023002"/>
    </source>
</evidence>
<evidence type="ECO:0000259" key="5">
    <source>
        <dbReference type="Pfam" id="PF00465"/>
    </source>
</evidence>
<dbReference type="Pfam" id="PF00465">
    <property type="entry name" value="Fe-ADH"/>
    <property type="match status" value="1"/>
</dbReference>
<dbReference type="SUPFAM" id="SSF56796">
    <property type="entry name" value="Dehydroquinate synthase-like"/>
    <property type="match status" value="1"/>
</dbReference>